<dbReference type="PANTHER" id="PTHR32141:SF144">
    <property type="entry name" value="OS07G0277500 PROTEIN"/>
    <property type="match status" value="1"/>
</dbReference>
<organism evidence="3 4">
    <name type="scientific">Digitaria exilis</name>
    <dbReference type="NCBI Taxonomy" id="1010633"/>
    <lineage>
        <taxon>Eukaryota</taxon>
        <taxon>Viridiplantae</taxon>
        <taxon>Streptophyta</taxon>
        <taxon>Embryophyta</taxon>
        <taxon>Tracheophyta</taxon>
        <taxon>Spermatophyta</taxon>
        <taxon>Magnoliopsida</taxon>
        <taxon>Liliopsida</taxon>
        <taxon>Poales</taxon>
        <taxon>Poaceae</taxon>
        <taxon>PACMAD clade</taxon>
        <taxon>Panicoideae</taxon>
        <taxon>Panicodae</taxon>
        <taxon>Paniceae</taxon>
        <taxon>Anthephorinae</taxon>
        <taxon>Digitaria</taxon>
    </lineage>
</organism>
<evidence type="ECO:0000313" key="3">
    <source>
        <dbReference type="EMBL" id="KAF8731661.1"/>
    </source>
</evidence>
<reference evidence="3" key="1">
    <citation type="submission" date="2020-07" db="EMBL/GenBank/DDBJ databases">
        <title>Genome sequence and genetic diversity analysis of an under-domesticated orphan crop, white fonio (Digitaria exilis).</title>
        <authorList>
            <person name="Bennetzen J.L."/>
            <person name="Chen S."/>
            <person name="Ma X."/>
            <person name="Wang X."/>
            <person name="Yssel A.E.J."/>
            <person name="Chaluvadi S.R."/>
            <person name="Johnson M."/>
            <person name="Gangashetty P."/>
            <person name="Hamidou F."/>
            <person name="Sanogo M.D."/>
            <person name="Zwaenepoel A."/>
            <person name="Wallace J."/>
            <person name="Van De Peer Y."/>
            <person name="Van Deynze A."/>
        </authorList>
    </citation>
    <scope>NUCLEOTIDE SEQUENCE</scope>
    <source>
        <tissue evidence="3">Leaves</tissue>
    </source>
</reference>
<dbReference type="InterPro" id="IPR055302">
    <property type="entry name" value="F-box_dom-containing"/>
</dbReference>
<dbReference type="InterPro" id="IPR032675">
    <property type="entry name" value="LRR_dom_sf"/>
</dbReference>
<gene>
    <name evidence="3" type="ORF">HU200_015589</name>
</gene>
<dbReference type="InterPro" id="IPR055411">
    <property type="entry name" value="LRR_FXL15/At3g58940/PEG3-like"/>
</dbReference>
<feature type="domain" description="F-box/LRR-repeat protein 15/At3g58940/PEG3-like LRR" evidence="2">
    <location>
        <begin position="114"/>
        <end position="264"/>
    </location>
</feature>
<evidence type="ECO:0000313" key="4">
    <source>
        <dbReference type="Proteomes" id="UP000636709"/>
    </source>
</evidence>
<proteinExistence type="predicted"/>
<dbReference type="Proteomes" id="UP000636709">
    <property type="component" value="Unassembled WGS sequence"/>
</dbReference>
<feature type="region of interest" description="Disordered" evidence="1">
    <location>
        <begin position="1"/>
        <end position="28"/>
    </location>
</feature>
<dbReference type="Pfam" id="PF24758">
    <property type="entry name" value="LRR_At5g56370"/>
    <property type="match status" value="1"/>
</dbReference>
<dbReference type="PANTHER" id="PTHR32141">
    <property type="match status" value="1"/>
</dbReference>
<dbReference type="SUPFAM" id="SSF52047">
    <property type="entry name" value="RNI-like"/>
    <property type="match status" value="1"/>
</dbReference>
<dbReference type="InterPro" id="IPR036047">
    <property type="entry name" value="F-box-like_dom_sf"/>
</dbReference>
<protein>
    <recommendedName>
        <fullName evidence="2">F-box/LRR-repeat protein 15/At3g58940/PEG3-like LRR domain-containing protein</fullName>
    </recommendedName>
</protein>
<dbReference type="Gene3D" id="3.80.10.10">
    <property type="entry name" value="Ribonuclease Inhibitor"/>
    <property type="match status" value="1"/>
</dbReference>
<dbReference type="AlphaFoldDB" id="A0A835F8U2"/>
<dbReference type="EMBL" id="JACEFO010001605">
    <property type="protein sequence ID" value="KAF8731661.1"/>
    <property type="molecule type" value="Genomic_DNA"/>
</dbReference>
<evidence type="ECO:0000256" key="1">
    <source>
        <dbReference type="SAM" id="MobiDB-lite"/>
    </source>
</evidence>
<dbReference type="OrthoDB" id="1939276at2759"/>
<accession>A0A835F8U2</accession>
<name>A0A835F8U2_9POAL</name>
<comment type="caution">
    <text evidence="3">The sequence shown here is derived from an EMBL/GenBank/DDBJ whole genome shotgun (WGS) entry which is preliminary data.</text>
</comment>
<sequence length="440" mass="49179">METKKRLPTNTDALGDPTGADGSGGGDRIGSLHDGVLGDIISLLPTPDGARTQILSRRWRPLWRSAPLNLDLHAAGGVDALFRRVAAVLAAHPGPCRYARIPSCCLWHQHDAVGTWLLSPALDNLDELHICLCRHGWAHWPPVLDMHPPAQSTFRFSPSLRVLTLSSCTLPDQMVRTLRFPVLHKLALEMVFVLEGSLSTIIADGCPRLECLLLGQSMGFSCVRISSPSLRNVAVTCHDTDMAPLSEIIVKDAPCLEKLVFLQHDHHPGLLVSGLRVIDSKTRVCTIKTIAIAFHSLKLDTVIDLMSCFPCLESLYLKTDSSSDDNLWHHKYCVLLRSLDIRLKKLVLLGHKGTESYANFVTFFIMNARRLETVRFVGDTNMENEEFIAKQHKLLQLHKRASIGAQFYFKTSRCHYRHAHIDHVHDLSIPDPFECTCSKF</sequence>
<evidence type="ECO:0000259" key="2">
    <source>
        <dbReference type="Pfam" id="PF24758"/>
    </source>
</evidence>
<dbReference type="SUPFAM" id="SSF81383">
    <property type="entry name" value="F-box domain"/>
    <property type="match status" value="1"/>
</dbReference>
<keyword evidence="4" id="KW-1185">Reference proteome</keyword>